<dbReference type="GO" id="GO:0005576">
    <property type="term" value="C:extracellular region"/>
    <property type="evidence" value="ECO:0007669"/>
    <property type="project" value="UniProtKB-SubCell"/>
</dbReference>
<evidence type="ECO:0000256" key="7">
    <source>
        <dbReference type="ARBA" id="ARBA00022729"/>
    </source>
</evidence>
<dbReference type="CDD" id="cd00693">
    <property type="entry name" value="secretory_peroxidase"/>
    <property type="match status" value="1"/>
</dbReference>
<feature type="domain" description="Plant heme peroxidase family profile" evidence="16">
    <location>
        <begin position="37"/>
        <end position="338"/>
    </location>
</feature>
<feature type="disulfide bond" evidence="14">
    <location>
        <begin position="49"/>
        <end position="126"/>
    </location>
</feature>
<evidence type="ECO:0000256" key="4">
    <source>
        <dbReference type="ARBA" id="ARBA00022559"/>
    </source>
</evidence>
<feature type="binding site" evidence="12">
    <location>
        <position position="100"/>
    </location>
    <ligand>
        <name>Ca(2+)</name>
        <dbReference type="ChEBI" id="CHEBI:29108"/>
        <label>1</label>
    </ligand>
</feature>
<sequence length="338" mass="38175">MMRERRTRWLVLSLVGLALMSCLCSVKAENTLQPPVKLIWHYYKLNTTCPDAETYIKHQVKLFWQKDKSITAKFLRLLSADCLSKNGCDGSILLDGRNSEKNAPQNQGLEGFEEIDKIKIVLEDRCPGVVSCTDILNLATRDAAHLAGAPSYPVYTGRRDCLRTSIDAVDFPSPSISWQEGLAYFESKSLDVLDMATLLGAHSMGKTHCSYIKDRLYNFNGTKKADPTMNKSLLKQLQKKCPKKSKTDPTVNLTPKSGNDYQFTGQYYSRILSKKAVLGIDQQLRFGDDTMQIAQEFAPKSGFEDFRRSFALSMSRMGNIKVLTGKDGEIRRNCRRRN</sequence>
<evidence type="ECO:0000256" key="15">
    <source>
        <dbReference type="RuleBase" id="RU362060"/>
    </source>
</evidence>
<keyword evidence="17" id="KW-1185">Reference proteome</keyword>
<dbReference type="Proteomes" id="UP000504609">
    <property type="component" value="Unplaced"/>
</dbReference>
<feature type="site" description="Transition state stabilizer" evidence="13">
    <location>
        <position position="76"/>
    </location>
</feature>
<reference evidence="18" key="1">
    <citation type="submission" date="2025-08" db="UniProtKB">
        <authorList>
            <consortium name="RefSeq"/>
        </authorList>
    </citation>
    <scope>IDENTIFICATION</scope>
    <source>
        <tissue evidence="18">Young leaves</tissue>
    </source>
</reference>
<evidence type="ECO:0000256" key="12">
    <source>
        <dbReference type="PIRSR" id="PIRSR600823-3"/>
    </source>
</evidence>
<comment type="similarity">
    <text evidence="2">Belongs to the peroxidase family. Ascorbate peroxidase subfamily.</text>
</comment>
<evidence type="ECO:0000256" key="10">
    <source>
        <dbReference type="ARBA" id="ARBA00023157"/>
    </source>
</evidence>
<keyword evidence="9 12" id="KW-0408">Iron</keyword>
<keyword evidence="5 15" id="KW-0349">Heme</keyword>
<evidence type="ECO:0000256" key="1">
    <source>
        <dbReference type="ARBA" id="ARBA00000189"/>
    </source>
</evidence>
<feature type="binding site" evidence="12">
    <location>
        <position position="87"/>
    </location>
    <ligand>
        <name>Ca(2+)</name>
        <dbReference type="ChEBI" id="CHEBI:29108"/>
        <label>1</label>
    </ligand>
</feature>
<dbReference type="GO" id="GO:0006979">
    <property type="term" value="P:response to oxidative stress"/>
    <property type="evidence" value="ECO:0007669"/>
    <property type="project" value="UniProtKB-UniRule"/>
</dbReference>
<keyword evidence="4 15" id="KW-0575">Peroxidase</keyword>
<dbReference type="Gene3D" id="1.10.520.10">
    <property type="match status" value="1"/>
</dbReference>
<dbReference type="PRINTS" id="PR00461">
    <property type="entry name" value="PLPEROXIDASE"/>
</dbReference>
<proteinExistence type="inferred from homology"/>
<keyword evidence="6 12" id="KW-0479">Metal-binding</keyword>
<keyword evidence="12 15" id="KW-0106">Calcium</keyword>
<dbReference type="KEGG" id="cmos:111461013"/>
<evidence type="ECO:0000256" key="11">
    <source>
        <dbReference type="PIRSR" id="PIRSR600823-2"/>
    </source>
</evidence>
<accession>A0A6J1HA95</accession>
<keyword evidence="7 15" id="KW-0732">Signal</keyword>
<dbReference type="PROSITE" id="PS50873">
    <property type="entry name" value="PEROXIDASE_4"/>
    <property type="match status" value="1"/>
</dbReference>
<organism evidence="17 18">
    <name type="scientific">Cucurbita moschata</name>
    <name type="common">Winter crookneck squash</name>
    <name type="synonym">Cucurbita pepo var. moschata</name>
    <dbReference type="NCBI Taxonomy" id="3662"/>
    <lineage>
        <taxon>Eukaryota</taxon>
        <taxon>Viridiplantae</taxon>
        <taxon>Streptophyta</taxon>
        <taxon>Embryophyta</taxon>
        <taxon>Tracheophyta</taxon>
        <taxon>Spermatophyta</taxon>
        <taxon>Magnoliopsida</taxon>
        <taxon>eudicotyledons</taxon>
        <taxon>Gunneridae</taxon>
        <taxon>Pentapetalae</taxon>
        <taxon>rosids</taxon>
        <taxon>fabids</taxon>
        <taxon>Cucurbitales</taxon>
        <taxon>Cucurbitaceae</taxon>
        <taxon>Cucurbiteae</taxon>
        <taxon>Cucurbita</taxon>
    </lineage>
</organism>
<dbReference type="PROSITE" id="PS51257">
    <property type="entry name" value="PROKAR_LIPOPROTEIN"/>
    <property type="match status" value="1"/>
</dbReference>
<dbReference type="PRINTS" id="PR00458">
    <property type="entry name" value="PEROXIDASE"/>
</dbReference>
<feature type="signal peptide" evidence="15">
    <location>
        <begin position="1"/>
        <end position="28"/>
    </location>
</feature>
<dbReference type="InterPro" id="IPR000823">
    <property type="entry name" value="Peroxidase_pln"/>
</dbReference>
<dbReference type="GO" id="GO:0042744">
    <property type="term" value="P:hydrogen peroxide catabolic process"/>
    <property type="evidence" value="ECO:0007669"/>
    <property type="project" value="UniProtKB-KW"/>
</dbReference>
<evidence type="ECO:0000256" key="2">
    <source>
        <dbReference type="ARBA" id="ARBA00006873"/>
    </source>
</evidence>
<feature type="binding site" evidence="12">
    <location>
        <position position="89"/>
    </location>
    <ligand>
        <name>Ca(2+)</name>
        <dbReference type="ChEBI" id="CHEBI:29108"/>
        <label>1</label>
    </ligand>
</feature>
<evidence type="ECO:0000256" key="8">
    <source>
        <dbReference type="ARBA" id="ARBA00023002"/>
    </source>
</evidence>
<evidence type="ECO:0000256" key="14">
    <source>
        <dbReference type="PIRSR" id="PIRSR600823-5"/>
    </source>
</evidence>
<dbReference type="FunFam" id="1.10.420.10:FF:000007">
    <property type="entry name" value="Peroxidase"/>
    <property type="match status" value="1"/>
</dbReference>
<feature type="binding site" evidence="11">
    <location>
        <position position="172"/>
    </location>
    <ligand>
        <name>substrate</name>
    </ligand>
</feature>
<keyword evidence="10 14" id="KW-1015">Disulfide bond</keyword>
<comment type="catalytic activity">
    <reaction evidence="1 15">
        <text>2 a phenolic donor + H2O2 = 2 a phenolic radical donor + 2 H2O</text>
        <dbReference type="Rhea" id="RHEA:56136"/>
        <dbReference type="ChEBI" id="CHEBI:15377"/>
        <dbReference type="ChEBI" id="CHEBI:16240"/>
        <dbReference type="ChEBI" id="CHEBI:139520"/>
        <dbReference type="ChEBI" id="CHEBI:139521"/>
        <dbReference type="EC" id="1.11.1.7"/>
    </reaction>
</comment>
<feature type="chain" id="PRO_5027165333" description="Peroxidase" evidence="15">
    <location>
        <begin position="29"/>
        <end position="338"/>
    </location>
</feature>
<dbReference type="Pfam" id="PF00141">
    <property type="entry name" value="peroxidase"/>
    <property type="match status" value="1"/>
</dbReference>
<evidence type="ECO:0000259" key="16">
    <source>
        <dbReference type="PROSITE" id="PS50873"/>
    </source>
</evidence>
<keyword evidence="15" id="KW-0964">Secreted</keyword>
<dbReference type="PANTHER" id="PTHR31235">
    <property type="entry name" value="PEROXIDASE 25-RELATED"/>
    <property type="match status" value="1"/>
</dbReference>
<dbReference type="InterPro" id="IPR002016">
    <property type="entry name" value="Haem_peroxidase"/>
</dbReference>
<feature type="disulfide bond" evidence="14">
    <location>
        <begin position="209"/>
        <end position="241"/>
    </location>
</feature>
<dbReference type="GO" id="GO:0020037">
    <property type="term" value="F:heme binding"/>
    <property type="evidence" value="ECO:0007669"/>
    <property type="project" value="UniProtKB-UniRule"/>
</dbReference>
<dbReference type="GO" id="GO:0046872">
    <property type="term" value="F:metal ion binding"/>
    <property type="evidence" value="ECO:0007669"/>
    <property type="project" value="UniProtKB-UniRule"/>
</dbReference>
<dbReference type="GeneID" id="111461013"/>
<feature type="binding site" evidence="12">
    <location>
        <position position="91"/>
    </location>
    <ligand>
        <name>Ca(2+)</name>
        <dbReference type="ChEBI" id="CHEBI:29108"/>
        <label>1</label>
    </ligand>
</feature>
<evidence type="ECO:0000256" key="3">
    <source>
        <dbReference type="ARBA" id="ARBA00012313"/>
    </source>
</evidence>
<dbReference type="InterPro" id="IPR010255">
    <property type="entry name" value="Haem_peroxidase_sf"/>
</dbReference>
<evidence type="ECO:0000256" key="5">
    <source>
        <dbReference type="ARBA" id="ARBA00022617"/>
    </source>
</evidence>
<evidence type="ECO:0000256" key="6">
    <source>
        <dbReference type="ARBA" id="ARBA00022723"/>
    </source>
</evidence>
<comment type="function">
    <text evidence="15">Removal of H(2)O(2), oxidation of toxic reductants, biosynthesis and degradation of lignin, suberization, auxin catabolism, response to environmental stresses such as wounding, pathogen attack and oxidative stress.</text>
</comment>
<evidence type="ECO:0000313" key="17">
    <source>
        <dbReference type="Proteomes" id="UP000504609"/>
    </source>
</evidence>
<comment type="cofactor">
    <cofactor evidence="12 15">
        <name>Ca(2+)</name>
        <dbReference type="ChEBI" id="CHEBI:29108"/>
    </cofactor>
    <text evidence="12 15">Binds 2 calcium ions per subunit.</text>
</comment>
<dbReference type="InterPro" id="IPR033905">
    <property type="entry name" value="Secretory_peroxidase"/>
</dbReference>
<comment type="similarity">
    <text evidence="15">Belongs to the peroxidase family. Classical plant (class III) peroxidase subfamily.</text>
</comment>
<feature type="binding site" evidence="12">
    <location>
        <position position="81"/>
    </location>
    <ligand>
        <name>Ca(2+)</name>
        <dbReference type="ChEBI" id="CHEBI:29108"/>
        <label>1</label>
    </ligand>
</feature>
<evidence type="ECO:0000256" key="9">
    <source>
        <dbReference type="ARBA" id="ARBA00023004"/>
    </source>
</evidence>
<comment type="cofactor">
    <cofactor evidence="12 15">
        <name>heme b</name>
        <dbReference type="ChEBI" id="CHEBI:60344"/>
    </cofactor>
    <text evidence="12 15">Binds 1 heme b (iron(II)-protoporphyrin IX) group per subunit.</text>
</comment>
<keyword evidence="15" id="KW-0376">Hydrogen peroxide</keyword>
<dbReference type="AlphaFoldDB" id="A0A6J1HA95"/>
<dbReference type="EC" id="1.11.1.7" evidence="3 15"/>
<dbReference type="Gene3D" id="1.10.420.10">
    <property type="entry name" value="Peroxidase, domain 2"/>
    <property type="match status" value="1"/>
</dbReference>
<dbReference type="PROSITE" id="PS00435">
    <property type="entry name" value="PEROXIDASE_1"/>
    <property type="match status" value="1"/>
</dbReference>
<comment type="subcellular location">
    <subcellularLocation>
        <location evidence="15">Secreted</location>
    </subcellularLocation>
</comment>
<protein>
    <recommendedName>
        <fullName evidence="3 15">Peroxidase</fullName>
        <ecNumber evidence="3 15">1.11.1.7</ecNumber>
    </recommendedName>
</protein>
<dbReference type="GO" id="GO:0140825">
    <property type="term" value="F:lactoperoxidase activity"/>
    <property type="evidence" value="ECO:0007669"/>
    <property type="project" value="UniProtKB-EC"/>
</dbReference>
<dbReference type="SUPFAM" id="SSF48113">
    <property type="entry name" value="Heme-dependent peroxidases"/>
    <property type="match status" value="1"/>
</dbReference>
<keyword evidence="8 15" id="KW-0560">Oxidoreductase</keyword>
<feature type="disulfide bond" evidence="14">
    <location>
        <begin position="132"/>
        <end position="334"/>
    </location>
</feature>
<dbReference type="InterPro" id="IPR019793">
    <property type="entry name" value="Peroxidases_heam-ligand_BS"/>
</dbReference>
<feature type="binding site" description="axial binding residue" evidence="12">
    <location>
        <position position="202"/>
    </location>
    <ligand>
        <name>heme b</name>
        <dbReference type="ChEBI" id="CHEBI:60344"/>
    </ligand>
    <ligandPart>
        <name>Fe</name>
        <dbReference type="ChEBI" id="CHEBI:18248"/>
    </ligandPart>
</feature>
<evidence type="ECO:0000256" key="13">
    <source>
        <dbReference type="PIRSR" id="PIRSR600823-4"/>
    </source>
</evidence>
<evidence type="ECO:0000313" key="18">
    <source>
        <dbReference type="RefSeq" id="XP_022960204.1"/>
    </source>
</evidence>
<dbReference type="RefSeq" id="XP_022960204.1">
    <property type="nucleotide sequence ID" value="XM_023104436.1"/>
</dbReference>
<gene>
    <name evidence="18" type="primary">LOC111461013</name>
</gene>
<name>A0A6J1HA95_CUCMO</name>
<feature type="disulfide bond" evidence="14">
    <location>
        <begin position="82"/>
        <end position="88"/>
    </location>
</feature>